<evidence type="ECO:0000313" key="7">
    <source>
        <dbReference type="Proteomes" id="UP000749311"/>
    </source>
</evidence>
<keyword evidence="3 6" id="KW-0326">Glycosidase</keyword>
<dbReference type="InterPro" id="IPR014756">
    <property type="entry name" value="Ig_E-set"/>
</dbReference>
<evidence type="ECO:0000256" key="1">
    <source>
        <dbReference type="ARBA" id="ARBA00008061"/>
    </source>
</evidence>
<dbReference type="SMART" id="SM00642">
    <property type="entry name" value="Aamy"/>
    <property type="match status" value="1"/>
</dbReference>
<dbReference type="Pfam" id="PF00128">
    <property type="entry name" value="Alpha-amylase"/>
    <property type="match status" value="1"/>
</dbReference>
<dbReference type="PANTHER" id="PTHR43002">
    <property type="entry name" value="GLYCOGEN DEBRANCHING ENZYME"/>
    <property type="match status" value="1"/>
</dbReference>
<dbReference type="NCBIfam" id="TIGR02100">
    <property type="entry name" value="glgX_debranch"/>
    <property type="match status" value="1"/>
</dbReference>
<dbReference type="InterPro" id="IPR044505">
    <property type="entry name" value="GlgX_Isoamylase_N_E_set"/>
</dbReference>
<dbReference type="InterPro" id="IPR013783">
    <property type="entry name" value="Ig-like_fold"/>
</dbReference>
<evidence type="ECO:0000256" key="3">
    <source>
        <dbReference type="ARBA" id="ARBA00023295"/>
    </source>
</evidence>
<feature type="region of interest" description="Disordered" evidence="4">
    <location>
        <begin position="694"/>
        <end position="740"/>
    </location>
</feature>
<dbReference type="SUPFAM" id="SSF81296">
    <property type="entry name" value="E set domains"/>
    <property type="match status" value="1"/>
</dbReference>
<feature type="domain" description="Glycosyl hydrolase family 13 catalytic" evidence="5">
    <location>
        <begin position="159"/>
        <end position="568"/>
    </location>
</feature>
<feature type="compositionally biased region" description="Basic and acidic residues" evidence="4">
    <location>
        <begin position="466"/>
        <end position="481"/>
    </location>
</feature>
<dbReference type="RefSeq" id="WP_167165458.1">
    <property type="nucleotide sequence ID" value="NZ_BAAAOO010000015.1"/>
</dbReference>
<evidence type="ECO:0000256" key="2">
    <source>
        <dbReference type="ARBA" id="ARBA00022801"/>
    </source>
</evidence>
<dbReference type="GO" id="GO:0016798">
    <property type="term" value="F:hydrolase activity, acting on glycosyl bonds"/>
    <property type="evidence" value="ECO:0007669"/>
    <property type="project" value="UniProtKB-KW"/>
</dbReference>
<dbReference type="CDD" id="cd02856">
    <property type="entry name" value="E_set_GDE_Isoamylase_N"/>
    <property type="match status" value="1"/>
</dbReference>
<gene>
    <name evidence="6" type="ORF">FB473_001107</name>
</gene>
<evidence type="ECO:0000259" key="5">
    <source>
        <dbReference type="SMART" id="SM00642"/>
    </source>
</evidence>
<dbReference type="SUPFAM" id="SSF51445">
    <property type="entry name" value="(Trans)glycosidases"/>
    <property type="match status" value="1"/>
</dbReference>
<dbReference type="InterPro" id="IPR017853">
    <property type="entry name" value="GH"/>
</dbReference>
<organism evidence="6 7">
    <name type="scientific">Brooklawnia cerclae</name>
    <dbReference type="NCBI Taxonomy" id="349934"/>
    <lineage>
        <taxon>Bacteria</taxon>
        <taxon>Bacillati</taxon>
        <taxon>Actinomycetota</taxon>
        <taxon>Actinomycetes</taxon>
        <taxon>Propionibacteriales</taxon>
        <taxon>Propionibacteriaceae</taxon>
        <taxon>Brooklawnia</taxon>
    </lineage>
</organism>
<dbReference type="CDD" id="cd11326">
    <property type="entry name" value="AmyAc_Glg_debranch"/>
    <property type="match status" value="1"/>
</dbReference>
<dbReference type="Gene3D" id="3.20.20.80">
    <property type="entry name" value="Glycosidases"/>
    <property type="match status" value="1"/>
</dbReference>
<dbReference type="Pfam" id="PF02922">
    <property type="entry name" value="CBM_48"/>
    <property type="match status" value="1"/>
</dbReference>
<name>A0ABX0SDJ6_9ACTN</name>
<evidence type="ECO:0000256" key="4">
    <source>
        <dbReference type="SAM" id="MobiDB-lite"/>
    </source>
</evidence>
<dbReference type="SUPFAM" id="SSF51011">
    <property type="entry name" value="Glycosyl hydrolase domain"/>
    <property type="match status" value="1"/>
</dbReference>
<dbReference type="EC" id="3.2.1.-" evidence="6"/>
<dbReference type="Gene3D" id="2.60.40.1180">
    <property type="entry name" value="Golgi alpha-mannosidase II"/>
    <property type="match status" value="1"/>
</dbReference>
<dbReference type="InterPro" id="IPR011837">
    <property type="entry name" value="Glycogen_debranch_GlgX"/>
</dbReference>
<dbReference type="Gene3D" id="2.60.40.10">
    <property type="entry name" value="Immunoglobulins"/>
    <property type="match status" value="1"/>
</dbReference>
<keyword evidence="7" id="KW-1185">Reference proteome</keyword>
<accession>A0ABX0SDJ6</accession>
<feature type="region of interest" description="Disordered" evidence="4">
    <location>
        <begin position="466"/>
        <end position="492"/>
    </location>
</feature>
<comment type="similarity">
    <text evidence="1">Belongs to the glycosyl hydrolase 13 family.</text>
</comment>
<keyword evidence="2 6" id="KW-0378">Hydrolase</keyword>
<comment type="caution">
    <text evidence="6">The sequence shown here is derived from an EMBL/GenBank/DDBJ whole genome shotgun (WGS) entry which is preliminary data.</text>
</comment>
<dbReference type="Proteomes" id="UP000749311">
    <property type="component" value="Unassembled WGS sequence"/>
</dbReference>
<dbReference type="InterPro" id="IPR006047">
    <property type="entry name" value="GH13_cat_dom"/>
</dbReference>
<reference evidence="6 7" key="1">
    <citation type="submission" date="2020-02" db="EMBL/GenBank/DDBJ databases">
        <title>Sequencing the genomes of 1000 actinobacteria strains.</title>
        <authorList>
            <person name="Klenk H.-P."/>
        </authorList>
    </citation>
    <scope>NUCLEOTIDE SEQUENCE [LARGE SCALE GENOMIC DNA]</scope>
    <source>
        <strain evidence="6 7">DSM 19609</strain>
    </source>
</reference>
<feature type="compositionally biased region" description="Acidic residues" evidence="4">
    <location>
        <begin position="720"/>
        <end position="731"/>
    </location>
</feature>
<dbReference type="InterPro" id="IPR004193">
    <property type="entry name" value="Glyco_hydro_13_N"/>
</dbReference>
<dbReference type="EMBL" id="JAAMOZ010000001">
    <property type="protein sequence ID" value="NIH56462.1"/>
    <property type="molecule type" value="Genomic_DNA"/>
</dbReference>
<sequence length="740" mass="82128">MEPEAPRDQASDLLGARLTPDGCDFGLWAPRAARVELALVSPTGEQRNIDMQMIDGVWRTFVPGVAAEQLYGYRIHGDWAPDKGLRANPAKLLVDPYARAITAGVDYSGPIFDHTEHSDYEPDTRDSFGAVPLSVVVAPTPPPVPVARRRPLDESVIYETHVAGYTRLHPDVPEHLRGTFAGLAYPAVIEHLTSLGVTAVELLPVQHFVSEPFIVRRGLSNYWGYNTLGFFAPHAAYCSVGTLGQQVQEFKAMVSALHQAGIEVILDVVYNHTCEGGHEGPTLSFRGIDHRGYYRLTHDLRNDYDVTGCGNSLDTSHIDVRHLVLDSLRYWVTEMGVDGFRFDLATELIRDVHHHVDQEHPLKQAIASDPVLRDIKLIAEPWDVGPFGHQVGRWGPGWSEWNDQYRNFVRDYWRGAGGVQEFATRLTGSADLFGGDDRPPSASINFITAHDGFTLRDLVTYNTKHNEANGESNRDGSDDNRSWNCGIEGETDDPHVNALRRRQVRNMLATLLLSRGVPMITAGDEIGRTQGGNNNAYCQDNPLGWINWDTADQWHDVHDLASDLTRLRQEHRLLHYDDYLYHNEVLDSSGNPLGRYNLAWMNGYSGEMGDQDWQDPGRRLLGMYLSSRTDALLIWFHSGADAIPVTMPPVNWGTEYEVVASTAEPGELPADVLRPGDAMQLPGRTVAVMRAQVSSVAARPVAEAPDSEQPPEDRPTGDEPAPDESPEDEQPGAEQTVEPA</sequence>
<dbReference type="InterPro" id="IPR013780">
    <property type="entry name" value="Glyco_hydro_b"/>
</dbReference>
<evidence type="ECO:0000313" key="6">
    <source>
        <dbReference type="EMBL" id="NIH56462.1"/>
    </source>
</evidence>
<protein>
    <submittedName>
        <fullName evidence="6">Glycogen operon protein</fullName>
        <ecNumber evidence="6">3.2.1.-</ecNumber>
    </submittedName>
</protein>
<proteinExistence type="inferred from homology"/>